<dbReference type="EMBL" id="JACVHF010000002">
    <property type="protein sequence ID" value="MBC9783681.1"/>
    <property type="molecule type" value="Genomic_DNA"/>
</dbReference>
<keyword evidence="4" id="KW-1185">Reference proteome</keyword>
<dbReference type="Proteomes" id="UP000617402">
    <property type="component" value="Unassembled WGS sequence"/>
</dbReference>
<keyword evidence="1" id="KW-1133">Transmembrane helix</keyword>
<feature type="transmembrane region" description="Helical" evidence="1">
    <location>
        <begin position="12"/>
        <end position="31"/>
    </location>
</feature>
<evidence type="ECO:0000256" key="1">
    <source>
        <dbReference type="SAM" id="Phobius"/>
    </source>
</evidence>
<sequence length="192" mass="22712">MVRLDFPRTRWISRVVATVLVLGLAGNFIWFSPWVQKLLYPVPHKQLIFKYSSEYRIDPYLVTAIIRRESKFFYWAESAKGAKGLMQIMPQTAQWVSKQIPLAGYSDEQLYEPETNIRMGCWYLASLKEEFNGNIPIMIAAYNGGRGNVQQWIKEQRWSGKEHTLEDIPFPETREYVKAVLHDYYMYHELYD</sequence>
<dbReference type="SUPFAM" id="SSF53955">
    <property type="entry name" value="Lysozyme-like"/>
    <property type="match status" value="1"/>
</dbReference>
<dbReference type="Gene3D" id="1.10.530.10">
    <property type="match status" value="1"/>
</dbReference>
<accession>A0ABR7T2B2</accession>
<dbReference type="Pfam" id="PF01464">
    <property type="entry name" value="SLT"/>
    <property type="match status" value="1"/>
</dbReference>
<evidence type="ECO:0000313" key="3">
    <source>
        <dbReference type="EMBL" id="MBC9783681.1"/>
    </source>
</evidence>
<feature type="domain" description="Transglycosylase SLT" evidence="2">
    <location>
        <begin position="47"/>
        <end position="163"/>
    </location>
</feature>
<protein>
    <submittedName>
        <fullName evidence="3">Lytic transglycosylase domain-containing protein</fullName>
    </submittedName>
</protein>
<dbReference type="PANTHER" id="PTHR37423:SF2">
    <property type="entry name" value="MEMBRANE-BOUND LYTIC MUREIN TRANSGLYCOSYLASE C"/>
    <property type="match status" value="1"/>
</dbReference>
<gene>
    <name evidence="3" type="ORF">H1S01_04015</name>
</gene>
<proteinExistence type="predicted"/>
<comment type="caution">
    <text evidence="3">The sequence shown here is derived from an EMBL/GenBank/DDBJ whole genome shotgun (WGS) entry which is preliminary data.</text>
</comment>
<evidence type="ECO:0000259" key="2">
    <source>
        <dbReference type="Pfam" id="PF01464"/>
    </source>
</evidence>
<keyword evidence="1" id="KW-0812">Transmembrane</keyword>
<name>A0ABR7T2B2_HELCL</name>
<organism evidence="3 4">
    <name type="scientific">Heliobacterium chlorum</name>
    <dbReference type="NCBI Taxonomy" id="2698"/>
    <lineage>
        <taxon>Bacteria</taxon>
        <taxon>Bacillati</taxon>
        <taxon>Bacillota</taxon>
        <taxon>Clostridia</taxon>
        <taxon>Eubacteriales</taxon>
        <taxon>Heliobacteriaceae</taxon>
        <taxon>Heliobacterium</taxon>
    </lineage>
</organism>
<dbReference type="InterPro" id="IPR023346">
    <property type="entry name" value="Lysozyme-like_dom_sf"/>
</dbReference>
<keyword evidence="1" id="KW-0472">Membrane</keyword>
<dbReference type="InterPro" id="IPR008258">
    <property type="entry name" value="Transglycosylase_SLT_dom_1"/>
</dbReference>
<dbReference type="CDD" id="cd16896">
    <property type="entry name" value="LT_Slt70-like"/>
    <property type="match status" value="1"/>
</dbReference>
<reference evidence="3 4" key="1">
    <citation type="submission" date="2020-07" db="EMBL/GenBank/DDBJ databases">
        <title>Draft whole-genome sequence of Heliobacterium chlorum DSM 3682, type strain.</title>
        <authorList>
            <person name="Kyndt J.A."/>
            <person name="Meyer T.E."/>
            <person name="Imhoff J.F."/>
        </authorList>
    </citation>
    <scope>NUCLEOTIDE SEQUENCE [LARGE SCALE GENOMIC DNA]</scope>
    <source>
        <strain evidence="3 4">DSM 3682</strain>
    </source>
</reference>
<dbReference type="PANTHER" id="PTHR37423">
    <property type="entry name" value="SOLUBLE LYTIC MUREIN TRANSGLYCOSYLASE-RELATED"/>
    <property type="match status" value="1"/>
</dbReference>
<evidence type="ECO:0000313" key="4">
    <source>
        <dbReference type="Proteomes" id="UP000617402"/>
    </source>
</evidence>